<dbReference type="Pfam" id="PF00069">
    <property type="entry name" value="Pkinase"/>
    <property type="match status" value="1"/>
</dbReference>
<keyword evidence="6" id="KW-0067">ATP-binding</keyword>
<feature type="region of interest" description="Disordered" evidence="10">
    <location>
        <begin position="328"/>
        <end position="444"/>
    </location>
</feature>
<feature type="compositionally biased region" description="Basic and acidic residues" evidence="10">
    <location>
        <begin position="431"/>
        <end position="444"/>
    </location>
</feature>
<dbReference type="InterPro" id="IPR000719">
    <property type="entry name" value="Prot_kinase_dom"/>
</dbReference>
<evidence type="ECO:0000256" key="1">
    <source>
        <dbReference type="ARBA" id="ARBA00012513"/>
    </source>
</evidence>
<evidence type="ECO:0000256" key="2">
    <source>
        <dbReference type="ARBA" id="ARBA00022527"/>
    </source>
</evidence>
<evidence type="ECO:0000259" key="11">
    <source>
        <dbReference type="PROSITE" id="PS50011"/>
    </source>
</evidence>
<feature type="compositionally biased region" description="Basic residues" evidence="10">
    <location>
        <begin position="617"/>
        <end position="626"/>
    </location>
</feature>
<feature type="region of interest" description="Disordered" evidence="10">
    <location>
        <begin position="539"/>
        <end position="568"/>
    </location>
</feature>
<feature type="compositionally biased region" description="Basic and acidic residues" evidence="10">
    <location>
        <begin position="374"/>
        <end position="391"/>
    </location>
</feature>
<feature type="compositionally biased region" description="Polar residues" evidence="10">
    <location>
        <begin position="634"/>
        <end position="645"/>
    </location>
</feature>
<dbReference type="EMBL" id="CM001879">
    <property type="protein sequence ID" value="EOX96761.1"/>
    <property type="molecule type" value="Genomic_DNA"/>
</dbReference>
<dbReference type="PANTHER" id="PTHR22967">
    <property type="entry name" value="SERINE/THREONINE PROTEIN KINASE"/>
    <property type="match status" value="1"/>
</dbReference>
<feature type="coiled-coil region" evidence="9">
    <location>
        <begin position="483"/>
        <end position="538"/>
    </location>
</feature>
<dbReference type="InParanoid" id="A0A061DXG9"/>
<dbReference type="STRING" id="3641.A0A061DXG9"/>
<feature type="compositionally biased region" description="Polar residues" evidence="10">
    <location>
        <begin position="413"/>
        <end position="426"/>
    </location>
</feature>
<keyword evidence="4" id="KW-0547">Nucleotide-binding</keyword>
<keyword evidence="5 12" id="KW-0418">Kinase</keyword>
<dbReference type="FunFam" id="1.10.510.10:FF:000349">
    <property type="entry name" value="probable serine/threonine-protein kinase DDB_G0280111"/>
    <property type="match status" value="1"/>
</dbReference>
<evidence type="ECO:0000256" key="5">
    <source>
        <dbReference type="ARBA" id="ARBA00022777"/>
    </source>
</evidence>
<dbReference type="CDD" id="cd13985">
    <property type="entry name" value="STKc_GAK_like"/>
    <property type="match status" value="1"/>
</dbReference>
<dbReference type="OMA" id="WPFISMI"/>
<feature type="compositionally biased region" description="Basic and acidic residues" evidence="10">
    <location>
        <begin position="399"/>
        <end position="410"/>
    </location>
</feature>
<evidence type="ECO:0000256" key="8">
    <source>
        <dbReference type="ARBA" id="ARBA00048679"/>
    </source>
</evidence>
<keyword evidence="3" id="KW-0808">Transferase</keyword>
<evidence type="ECO:0000256" key="4">
    <source>
        <dbReference type="ARBA" id="ARBA00022741"/>
    </source>
</evidence>
<dbReference type="InterPro" id="IPR011009">
    <property type="entry name" value="Kinase-like_dom_sf"/>
</dbReference>
<keyword evidence="9" id="KW-0175">Coiled coil</keyword>
<dbReference type="GO" id="GO:0005737">
    <property type="term" value="C:cytoplasm"/>
    <property type="evidence" value="ECO:0000318"/>
    <property type="project" value="GO_Central"/>
</dbReference>
<feature type="compositionally biased region" description="Polar residues" evidence="10">
    <location>
        <begin position="544"/>
        <end position="557"/>
    </location>
</feature>
<sequence>MWRFKPFMQKEPAGLEGKSLDVSNLKLHVRNAIAEGGFSCVYLAKDALHASKQYALKHIICNDQESLDLVMKEISVMKSLQGHPNVVTLYAHTILDMGRTKEALLVMEFCDKSLVNVLETRGAAYFEEKQVLTIFRDVCNAVFAMHCQSPPIAHRDLKAENLLLGSDGVWKLCDFGSTSTNHKRFEKPEEMGIEEDNIRKHTTPAYRAPEMWDLFRKELINEKVDVWALGCLLFRICYFKNAFDGESKLQILNGNYRIPDLPKYSSSVRDLIKDMLQASPVDRPDITQVWFRVNEQLPVGLQKSLPDQPPDMPSIEGEHIYYINTGVPRSASRSPQMPRRSPPPPPSVEPGRNTSQPGSRASGGQLGAFWSTQHAKDSTVAEDKSRPKFDEDPTSYSSMKHDRNHPENHPLPKNSSPVRGENIQTHSIRRSVPDKSHKLDDGPSKDFEIKFFEDKDTTTTFQDEAFNTFVAEFDTNKISSGINVKKTGKEEALEAEIERLKEQLQQSNLEKVEMTSKFEKLSAICRSQRQEIQELKQALAARTPSPNKSTSIKQNLPGSHHAGSVQREKVEGKLWEFPQEKSAEWTTASPEAKPWQAFSEDAKLQQQSLSKDNVRSVRTRNGHSNKHVAEATSGLDTWSFGTDSFTAAPAASPQRLKPMSEGSSSQRFGESMIKENHPTSQPAGWAGF</sequence>
<feature type="domain" description="Protein kinase" evidence="11">
    <location>
        <begin position="27"/>
        <end position="297"/>
    </location>
</feature>
<dbReference type="PROSITE" id="PS00108">
    <property type="entry name" value="PROTEIN_KINASE_ST"/>
    <property type="match status" value="1"/>
</dbReference>
<dbReference type="GO" id="GO:0005524">
    <property type="term" value="F:ATP binding"/>
    <property type="evidence" value="ECO:0007669"/>
    <property type="project" value="UniProtKB-KW"/>
</dbReference>
<evidence type="ECO:0000256" key="9">
    <source>
        <dbReference type="SAM" id="Coils"/>
    </source>
</evidence>
<comment type="catalytic activity">
    <reaction evidence="8">
        <text>L-seryl-[protein] + ATP = O-phospho-L-seryl-[protein] + ADP + H(+)</text>
        <dbReference type="Rhea" id="RHEA:17989"/>
        <dbReference type="Rhea" id="RHEA-COMP:9863"/>
        <dbReference type="Rhea" id="RHEA-COMP:11604"/>
        <dbReference type="ChEBI" id="CHEBI:15378"/>
        <dbReference type="ChEBI" id="CHEBI:29999"/>
        <dbReference type="ChEBI" id="CHEBI:30616"/>
        <dbReference type="ChEBI" id="CHEBI:83421"/>
        <dbReference type="ChEBI" id="CHEBI:456216"/>
        <dbReference type="EC" id="2.7.11.1"/>
    </reaction>
</comment>
<dbReference type="eggNOG" id="KOG1989">
    <property type="taxonomic scope" value="Eukaryota"/>
</dbReference>
<dbReference type="PANTHER" id="PTHR22967:SF57">
    <property type="entry name" value="AUXILIN, ISOFORM A-RELATED"/>
    <property type="match status" value="1"/>
</dbReference>
<dbReference type="Gramene" id="EOX96761">
    <property type="protein sequence ID" value="EOX96761"/>
    <property type="gene ID" value="TCM_005941"/>
</dbReference>
<feature type="compositionally biased region" description="Low complexity" evidence="10">
    <location>
        <begin position="328"/>
        <end position="339"/>
    </location>
</feature>
<dbReference type="PROSITE" id="PS50011">
    <property type="entry name" value="PROTEIN_KINASE_DOM"/>
    <property type="match status" value="1"/>
</dbReference>
<dbReference type="Proteomes" id="UP000026915">
    <property type="component" value="Chromosome 1"/>
</dbReference>
<keyword evidence="13" id="KW-1185">Reference proteome</keyword>
<proteinExistence type="predicted"/>
<evidence type="ECO:0000256" key="6">
    <source>
        <dbReference type="ARBA" id="ARBA00022840"/>
    </source>
</evidence>
<evidence type="ECO:0000313" key="13">
    <source>
        <dbReference type="Proteomes" id="UP000026915"/>
    </source>
</evidence>
<protein>
    <recommendedName>
        <fullName evidence="1">non-specific serine/threonine protein kinase</fullName>
        <ecNumber evidence="1">2.7.11.1</ecNumber>
    </recommendedName>
</protein>
<keyword evidence="2" id="KW-0723">Serine/threonine-protein kinase</keyword>
<dbReference type="FunCoup" id="A0A061DXG9">
    <property type="interactions" value="2128"/>
</dbReference>
<dbReference type="Gene3D" id="1.10.510.10">
    <property type="entry name" value="Transferase(Phosphotransferase) domain 1"/>
    <property type="match status" value="1"/>
</dbReference>
<feature type="region of interest" description="Disordered" evidence="10">
    <location>
        <begin position="605"/>
        <end position="688"/>
    </location>
</feature>
<evidence type="ECO:0000256" key="10">
    <source>
        <dbReference type="SAM" id="MobiDB-lite"/>
    </source>
</evidence>
<evidence type="ECO:0000313" key="12">
    <source>
        <dbReference type="EMBL" id="EOX96761.1"/>
    </source>
</evidence>
<name>A0A061DXG9_THECC</name>
<reference evidence="12 13" key="1">
    <citation type="journal article" date="2013" name="Genome Biol.">
        <title>The genome sequence of the most widely cultivated cacao type and its use to identify candidate genes regulating pod color.</title>
        <authorList>
            <person name="Motamayor J.C."/>
            <person name="Mockaitis K."/>
            <person name="Schmutz J."/>
            <person name="Haiminen N."/>
            <person name="Iii D.L."/>
            <person name="Cornejo O."/>
            <person name="Findley S.D."/>
            <person name="Zheng P."/>
            <person name="Utro F."/>
            <person name="Royaert S."/>
            <person name="Saski C."/>
            <person name="Jenkins J."/>
            <person name="Podicheti R."/>
            <person name="Zhao M."/>
            <person name="Scheffler B.E."/>
            <person name="Stack J.C."/>
            <person name="Feltus F.A."/>
            <person name="Mustiga G.M."/>
            <person name="Amores F."/>
            <person name="Phillips W."/>
            <person name="Marelli J.P."/>
            <person name="May G.D."/>
            <person name="Shapiro H."/>
            <person name="Ma J."/>
            <person name="Bustamante C.D."/>
            <person name="Schnell R.J."/>
            <person name="Main D."/>
            <person name="Gilbert D."/>
            <person name="Parida L."/>
            <person name="Kuhn D.N."/>
        </authorList>
    </citation>
    <scope>NUCLEOTIDE SEQUENCE [LARGE SCALE GENOMIC DNA]</scope>
    <source>
        <strain evidence="13">cv. Matina 1-6</strain>
    </source>
</reference>
<dbReference type="AlphaFoldDB" id="A0A061DXG9"/>
<accession>A0A061DXG9</accession>
<dbReference type="InterPro" id="IPR008271">
    <property type="entry name" value="Ser/Thr_kinase_AS"/>
</dbReference>
<comment type="catalytic activity">
    <reaction evidence="7">
        <text>L-threonyl-[protein] + ATP = O-phospho-L-threonyl-[protein] + ADP + H(+)</text>
        <dbReference type="Rhea" id="RHEA:46608"/>
        <dbReference type="Rhea" id="RHEA-COMP:11060"/>
        <dbReference type="Rhea" id="RHEA-COMP:11605"/>
        <dbReference type="ChEBI" id="CHEBI:15378"/>
        <dbReference type="ChEBI" id="CHEBI:30013"/>
        <dbReference type="ChEBI" id="CHEBI:30616"/>
        <dbReference type="ChEBI" id="CHEBI:61977"/>
        <dbReference type="ChEBI" id="CHEBI:456216"/>
        <dbReference type="EC" id="2.7.11.1"/>
    </reaction>
</comment>
<dbReference type="SMART" id="SM00220">
    <property type="entry name" value="S_TKc"/>
    <property type="match status" value="1"/>
</dbReference>
<dbReference type="GO" id="GO:0004674">
    <property type="term" value="F:protein serine/threonine kinase activity"/>
    <property type="evidence" value="ECO:0000318"/>
    <property type="project" value="GO_Central"/>
</dbReference>
<evidence type="ECO:0000256" key="3">
    <source>
        <dbReference type="ARBA" id="ARBA00022679"/>
    </source>
</evidence>
<dbReference type="EC" id="2.7.11.1" evidence="1"/>
<organism evidence="12 13">
    <name type="scientific">Theobroma cacao</name>
    <name type="common">Cacao</name>
    <name type="synonym">Cocoa</name>
    <dbReference type="NCBI Taxonomy" id="3641"/>
    <lineage>
        <taxon>Eukaryota</taxon>
        <taxon>Viridiplantae</taxon>
        <taxon>Streptophyta</taxon>
        <taxon>Embryophyta</taxon>
        <taxon>Tracheophyta</taxon>
        <taxon>Spermatophyta</taxon>
        <taxon>Magnoliopsida</taxon>
        <taxon>eudicotyledons</taxon>
        <taxon>Gunneridae</taxon>
        <taxon>Pentapetalae</taxon>
        <taxon>rosids</taxon>
        <taxon>malvids</taxon>
        <taxon>Malvales</taxon>
        <taxon>Malvaceae</taxon>
        <taxon>Byttnerioideae</taxon>
        <taxon>Theobroma</taxon>
    </lineage>
</organism>
<dbReference type="SUPFAM" id="SSF56112">
    <property type="entry name" value="Protein kinase-like (PK-like)"/>
    <property type="match status" value="1"/>
</dbReference>
<evidence type="ECO:0000256" key="7">
    <source>
        <dbReference type="ARBA" id="ARBA00047899"/>
    </source>
</evidence>
<gene>
    <name evidence="12" type="ORF">TCM_005941</name>
</gene>